<organism evidence="6 7">
    <name type="scientific">Acropora cervicornis</name>
    <name type="common">Staghorn coral</name>
    <dbReference type="NCBI Taxonomy" id="6130"/>
    <lineage>
        <taxon>Eukaryota</taxon>
        <taxon>Metazoa</taxon>
        <taxon>Cnidaria</taxon>
        <taxon>Anthozoa</taxon>
        <taxon>Hexacorallia</taxon>
        <taxon>Scleractinia</taxon>
        <taxon>Astrocoeniina</taxon>
        <taxon>Acroporidae</taxon>
        <taxon>Acropora</taxon>
    </lineage>
</organism>
<keyword evidence="2" id="KW-0732">Signal</keyword>
<evidence type="ECO:0000313" key="7">
    <source>
        <dbReference type="Proteomes" id="UP001249851"/>
    </source>
</evidence>
<dbReference type="GO" id="GO:0036128">
    <property type="term" value="C:CatSper complex"/>
    <property type="evidence" value="ECO:0007669"/>
    <property type="project" value="InterPro"/>
</dbReference>
<evidence type="ECO:0000256" key="1">
    <source>
        <dbReference type="ARBA" id="ARBA00010246"/>
    </source>
</evidence>
<comment type="caution">
    <text evidence="6">The sequence shown here is derived from an EMBL/GenBank/DDBJ whole genome shotgun (WGS) entry which is preliminary data.</text>
</comment>
<name>A0AAD9PXP2_ACRCE</name>
<feature type="domain" description="CATSPERE Ig-like" evidence="5">
    <location>
        <begin position="247"/>
        <end position="351"/>
    </location>
</feature>
<dbReference type="PANTHER" id="PTHR33722">
    <property type="entry name" value="CATION CHANNEL SPERM-ASSOCIATED PROTEIN SUBUNIT DELTA-RELATED"/>
    <property type="match status" value="1"/>
</dbReference>
<feature type="domain" description="CATSPERD beta-propeller" evidence="4">
    <location>
        <begin position="3"/>
        <end position="242"/>
    </location>
</feature>
<dbReference type="EMBL" id="JARQWQ010000106">
    <property type="protein sequence ID" value="KAK2550761.1"/>
    <property type="molecule type" value="Genomic_DNA"/>
</dbReference>
<dbReference type="InterPro" id="IPR053815">
    <property type="entry name" value="CATSPERE_Ig-like"/>
</dbReference>
<gene>
    <name evidence="6" type="ORF">P5673_028436</name>
</gene>
<evidence type="ECO:0000259" key="4">
    <source>
        <dbReference type="Pfam" id="PF15020"/>
    </source>
</evidence>
<proteinExistence type="inferred from homology"/>
<keyword evidence="3" id="KW-0325">Glycoprotein</keyword>
<evidence type="ECO:0000259" key="5">
    <source>
        <dbReference type="Pfam" id="PF22849"/>
    </source>
</evidence>
<reference evidence="6" key="1">
    <citation type="journal article" date="2023" name="G3 (Bethesda)">
        <title>Whole genome assembly and annotation of the endangered Caribbean coral Acropora cervicornis.</title>
        <authorList>
            <person name="Selwyn J.D."/>
            <person name="Vollmer S.V."/>
        </authorList>
    </citation>
    <scope>NUCLEOTIDE SEQUENCE</scope>
    <source>
        <strain evidence="6">K2</strain>
    </source>
</reference>
<sequence length="423" mass="47832">MILVFNGTTQTWSQPSGVSLEKFIGLSSQKKCFEGVEKQVMEGALYAWTNQVEHNVVHISRDSGLSFHNISIPAISGLHNISIKHIEIHCLVPVATFLLHGTNSENQQKGFFLQYNLAEDAWKKHEVSCCLDPPVSFFFNPPSTQFVFVWNEKSLAFGRVNETGSSFKLKRQENQTEFELDANETIVSVTTGGNGDFVVVSSSRRMFYGRAYLGYLVEIHSGEDISSSWTIMFDMLGSLLLIYIEGFTTSITPELHFMDKGDEIKIWAELIYQRSTPNHIKLEISNSDMLQISTEDSIQHYHGIVTQNMTFTFKYELRNGTSNLKGPYKSASLSIQLNPAVVELTCQNNNQVENQDGAVPCHLTAAMDENFKLIVDLYEGGRFVQEVHDDYIVQEETGRIDFGLDVYKKLKDGQKWQSISLET</sequence>
<dbReference type="Pfam" id="PF15020">
    <property type="entry name" value="Beta-prop_CATSPERD"/>
    <property type="match status" value="1"/>
</dbReference>
<reference evidence="6" key="2">
    <citation type="journal article" date="2023" name="Science">
        <title>Genomic signatures of disease resistance in endangered staghorn corals.</title>
        <authorList>
            <person name="Vollmer S.V."/>
            <person name="Selwyn J.D."/>
            <person name="Despard B.A."/>
            <person name="Roesel C.L."/>
        </authorList>
    </citation>
    <scope>NUCLEOTIDE SEQUENCE</scope>
    <source>
        <strain evidence="6">K2</strain>
    </source>
</reference>
<protein>
    <submittedName>
        <fullName evidence="6">Uncharacterized protein</fullName>
    </submittedName>
</protein>
<evidence type="ECO:0000313" key="6">
    <source>
        <dbReference type="EMBL" id="KAK2550761.1"/>
    </source>
</evidence>
<dbReference type="InterPro" id="IPR053813">
    <property type="entry name" value="CATSPERD_beta-prop"/>
</dbReference>
<accession>A0AAD9PXP2</accession>
<dbReference type="Proteomes" id="UP001249851">
    <property type="component" value="Unassembled WGS sequence"/>
</dbReference>
<dbReference type="PANTHER" id="PTHR33722:SF4">
    <property type="entry name" value="CATION CHANNEL SPERM-ASSOCIATED PROTEIN SUBUNIT EPSILON-LIKE"/>
    <property type="match status" value="1"/>
</dbReference>
<dbReference type="AlphaFoldDB" id="A0AAD9PXP2"/>
<evidence type="ECO:0000256" key="3">
    <source>
        <dbReference type="ARBA" id="ARBA00023180"/>
    </source>
</evidence>
<dbReference type="Pfam" id="PF22849">
    <property type="entry name" value="CATSPERE_Ig-like"/>
    <property type="match status" value="1"/>
</dbReference>
<evidence type="ECO:0000256" key="2">
    <source>
        <dbReference type="ARBA" id="ARBA00022729"/>
    </source>
</evidence>
<keyword evidence="7" id="KW-1185">Reference proteome</keyword>
<dbReference type="InterPro" id="IPR028751">
    <property type="entry name" value="CATSPERD/E"/>
</dbReference>
<comment type="similarity">
    <text evidence="1">Belongs to the CATSPERD family.</text>
</comment>